<dbReference type="Gene3D" id="1.20.140.10">
    <property type="entry name" value="Butyryl-CoA Dehydrogenase, subunit A, domain 3"/>
    <property type="match status" value="1"/>
</dbReference>
<dbReference type="PANTHER" id="PTHR42707:SF2">
    <property type="entry name" value="ACD11 DEHYDROGENASE"/>
    <property type="match status" value="1"/>
</dbReference>
<dbReference type="OMA" id="HGCPLSM"/>
<dbReference type="SUPFAM" id="SSF47203">
    <property type="entry name" value="Acyl-CoA dehydrogenase C-terminal domain-like"/>
    <property type="match status" value="1"/>
</dbReference>
<dbReference type="InterPro" id="IPR052904">
    <property type="entry name" value="Acyl-CoA_dehydrogenase-like"/>
</dbReference>
<dbReference type="Pfam" id="PF18158">
    <property type="entry name" value="AidB_N"/>
    <property type="match status" value="1"/>
</dbReference>
<feature type="domain" description="Adaptive response protein AidB N-terminal" evidence="7">
    <location>
        <begin position="15"/>
        <end position="140"/>
    </location>
</feature>
<dbReference type="AlphaFoldDB" id="R7SUI8"/>
<evidence type="ECO:0000313" key="9">
    <source>
        <dbReference type="Proteomes" id="UP000053319"/>
    </source>
</evidence>
<evidence type="ECO:0000256" key="4">
    <source>
        <dbReference type="RuleBase" id="RU362125"/>
    </source>
</evidence>
<comment type="cofactor">
    <cofactor evidence="4">
        <name>FAD</name>
        <dbReference type="ChEBI" id="CHEBI:57692"/>
    </cofactor>
</comment>
<dbReference type="InterPro" id="IPR009075">
    <property type="entry name" value="AcylCo_DH/oxidase_C"/>
</dbReference>
<evidence type="ECO:0000256" key="2">
    <source>
        <dbReference type="ARBA" id="ARBA00022630"/>
    </source>
</evidence>
<evidence type="ECO:0000313" key="8">
    <source>
        <dbReference type="EMBL" id="EJF59583.1"/>
    </source>
</evidence>
<dbReference type="GeneID" id="18843326"/>
<keyword evidence="3 4" id="KW-0274">FAD</keyword>
<name>R7SUI8_DICSQ</name>
<keyword evidence="4" id="KW-0560">Oxidoreductase</keyword>
<evidence type="ECO:0000256" key="1">
    <source>
        <dbReference type="ARBA" id="ARBA00009347"/>
    </source>
</evidence>
<accession>R7SUI8</accession>
<feature type="domain" description="Acyl-CoA oxidase/dehydrogenase middle" evidence="6">
    <location>
        <begin position="178"/>
        <end position="285"/>
    </location>
</feature>
<dbReference type="InterPro" id="IPR036250">
    <property type="entry name" value="AcylCo_DH-like_C"/>
</dbReference>
<reference evidence="8 9" key="1">
    <citation type="journal article" date="2012" name="Science">
        <title>The Paleozoic origin of enzymatic lignin decomposition reconstructed from 31 fungal genomes.</title>
        <authorList>
            <person name="Floudas D."/>
            <person name="Binder M."/>
            <person name="Riley R."/>
            <person name="Barry K."/>
            <person name="Blanchette R.A."/>
            <person name="Henrissat B."/>
            <person name="Martinez A.T."/>
            <person name="Otillar R."/>
            <person name="Spatafora J.W."/>
            <person name="Yadav J.S."/>
            <person name="Aerts A."/>
            <person name="Benoit I."/>
            <person name="Boyd A."/>
            <person name="Carlson A."/>
            <person name="Copeland A."/>
            <person name="Coutinho P.M."/>
            <person name="de Vries R.P."/>
            <person name="Ferreira P."/>
            <person name="Findley K."/>
            <person name="Foster B."/>
            <person name="Gaskell J."/>
            <person name="Glotzer D."/>
            <person name="Gorecki P."/>
            <person name="Heitman J."/>
            <person name="Hesse C."/>
            <person name="Hori C."/>
            <person name="Igarashi K."/>
            <person name="Jurgens J.A."/>
            <person name="Kallen N."/>
            <person name="Kersten P."/>
            <person name="Kohler A."/>
            <person name="Kuees U."/>
            <person name="Kumar T.K.A."/>
            <person name="Kuo A."/>
            <person name="LaButti K."/>
            <person name="Larrondo L.F."/>
            <person name="Lindquist E."/>
            <person name="Ling A."/>
            <person name="Lombard V."/>
            <person name="Lucas S."/>
            <person name="Lundell T."/>
            <person name="Martin R."/>
            <person name="McLaughlin D.J."/>
            <person name="Morgenstern I."/>
            <person name="Morin E."/>
            <person name="Murat C."/>
            <person name="Nagy L.G."/>
            <person name="Nolan M."/>
            <person name="Ohm R.A."/>
            <person name="Patyshakuliyeva A."/>
            <person name="Rokas A."/>
            <person name="Ruiz-Duenas F.J."/>
            <person name="Sabat G."/>
            <person name="Salamov A."/>
            <person name="Samejima M."/>
            <person name="Schmutz J."/>
            <person name="Slot J.C."/>
            <person name="St John F."/>
            <person name="Stenlid J."/>
            <person name="Sun H."/>
            <person name="Sun S."/>
            <person name="Syed K."/>
            <person name="Tsang A."/>
            <person name="Wiebenga A."/>
            <person name="Young D."/>
            <person name="Pisabarro A."/>
            <person name="Eastwood D.C."/>
            <person name="Martin F."/>
            <person name="Cullen D."/>
            <person name="Grigoriev I.V."/>
            <person name="Hibbett D.S."/>
        </authorList>
    </citation>
    <scope>NUCLEOTIDE SEQUENCE [LARGE SCALE GENOMIC DNA]</scope>
    <source>
        <strain evidence="8 9">LYAD-421 SS1</strain>
    </source>
</reference>
<dbReference type="RefSeq" id="XP_007367750.1">
    <property type="nucleotide sequence ID" value="XM_007367688.1"/>
</dbReference>
<dbReference type="HOGENOM" id="CLU_016513_1_0_1"/>
<protein>
    <submittedName>
        <fullName evidence="8">Acyl-CoA dehydrogenase NM domain-like protein</fullName>
    </submittedName>
</protein>
<evidence type="ECO:0000259" key="7">
    <source>
        <dbReference type="Pfam" id="PF18158"/>
    </source>
</evidence>
<keyword evidence="2 4" id="KW-0285">Flavoprotein</keyword>
<dbReference type="OrthoDB" id="10251155at2759"/>
<dbReference type="Gene3D" id="2.40.110.20">
    <property type="match status" value="1"/>
</dbReference>
<proteinExistence type="inferred from homology"/>
<dbReference type="SUPFAM" id="SSF56645">
    <property type="entry name" value="Acyl-CoA dehydrogenase NM domain-like"/>
    <property type="match status" value="1"/>
</dbReference>
<dbReference type="KEGG" id="dsq:DICSQDRAFT_64827"/>
<organism evidence="8 9">
    <name type="scientific">Dichomitus squalens (strain LYAD-421)</name>
    <name type="common">Western red white-rot fungus</name>
    <dbReference type="NCBI Taxonomy" id="732165"/>
    <lineage>
        <taxon>Eukaryota</taxon>
        <taxon>Fungi</taxon>
        <taxon>Dikarya</taxon>
        <taxon>Basidiomycota</taxon>
        <taxon>Agaricomycotina</taxon>
        <taxon>Agaricomycetes</taxon>
        <taxon>Polyporales</taxon>
        <taxon>Polyporaceae</taxon>
        <taxon>Dichomitus</taxon>
    </lineage>
</organism>
<gene>
    <name evidence="8" type="ORF">DICSQDRAFT_64827</name>
</gene>
<dbReference type="Pfam" id="PF02770">
    <property type="entry name" value="Acyl-CoA_dh_M"/>
    <property type="match status" value="1"/>
</dbReference>
<comment type="similarity">
    <text evidence="1 4">Belongs to the acyl-CoA dehydrogenase family.</text>
</comment>
<dbReference type="Pfam" id="PF00441">
    <property type="entry name" value="Acyl-CoA_dh_1"/>
    <property type="match status" value="1"/>
</dbReference>
<dbReference type="InterPro" id="IPR009100">
    <property type="entry name" value="AcylCoA_DH/oxidase_NM_dom_sf"/>
</dbReference>
<dbReference type="PANTHER" id="PTHR42707">
    <property type="entry name" value="ACYL-COA DEHYDROGENASE"/>
    <property type="match status" value="1"/>
</dbReference>
<sequence length="593" mass="65590">MRIEEGFQQPPYLIEHPYLQDPVLPSLLRRILPHEIKKSVDSDLTRLGEVLINDIRPLASLVHPATVTQYDEFGRRVDNLHTSEGWRRIEAFAIQEGYNAIAYESDYREYSRTVMFARNMIMTGDCHAIMCPMGMTDGATRCKSSINLIHLFGTEAMKRELLPHLLSRNPATAYLSGQWMTERPGGSDISQTETRAVPTERADGDLGDPYILDGLKWFSSAAEGNMAVGLARTGDVSQGSRGLSLFLIPLRMGRYPSPLSNGVFLHRLKNKVGTHGVPTAELELRGTRAWLLGPLNEGVRCIARMLNITRVHSTVHCVGSLQRCLSIARAYSTVRAVEGGKTLLKDVPMHVAGLVEITLLYKALANLTFGAIGLLGRSECGLASAEEEARLRLLTPTIKGYAAHWATAGMEQAMGALGGLGYMEEAGIGRLIRDAMVEKIWEGTISVCALDLTRAYTDHSVSYPYQWGRSLIQAAQARLHSPALQAVETLSASLERLPIYFGESVTNALLTTPLLNYFAAISCALYLLEHATWSRNVKEASSEVDLEAFRRWVEEGEIAHTHVQMTKAREDYHRRIALNSKIVYGGDVLAAKL</sequence>
<dbReference type="InterPro" id="IPR006091">
    <property type="entry name" value="Acyl-CoA_Oxase/DH_mid-dom"/>
</dbReference>
<evidence type="ECO:0000259" key="5">
    <source>
        <dbReference type="Pfam" id="PF00441"/>
    </source>
</evidence>
<evidence type="ECO:0000256" key="3">
    <source>
        <dbReference type="ARBA" id="ARBA00022827"/>
    </source>
</evidence>
<dbReference type="Proteomes" id="UP000053319">
    <property type="component" value="Unassembled WGS sequence"/>
</dbReference>
<dbReference type="EMBL" id="JH719423">
    <property type="protein sequence ID" value="EJF59583.1"/>
    <property type="molecule type" value="Genomic_DNA"/>
</dbReference>
<evidence type="ECO:0000259" key="6">
    <source>
        <dbReference type="Pfam" id="PF02770"/>
    </source>
</evidence>
<feature type="domain" description="Acyl-CoA dehydrogenase/oxidase C-terminal" evidence="5">
    <location>
        <begin position="296"/>
        <end position="454"/>
    </location>
</feature>
<dbReference type="GO" id="GO:0003995">
    <property type="term" value="F:acyl-CoA dehydrogenase activity"/>
    <property type="evidence" value="ECO:0007669"/>
    <property type="project" value="TreeGrafter"/>
</dbReference>
<dbReference type="InterPro" id="IPR041504">
    <property type="entry name" value="AidB_N"/>
</dbReference>